<dbReference type="PROSITE" id="PS51340">
    <property type="entry name" value="MOSC"/>
    <property type="match status" value="1"/>
</dbReference>
<accession>A0ABX5LX61</accession>
<dbReference type="SUPFAM" id="SSF50800">
    <property type="entry name" value="PK beta-barrel domain-like"/>
    <property type="match status" value="1"/>
</dbReference>
<comment type="similarity">
    <text evidence="1">Belongs to the 2Fe2S plant-type ferredoxin family.</text>
</comment>
<dbReference type="InterPro" id="IPR006058">
    <property type="entry name" value="2Fe2S_fd_BS"/>
</dbReference>
<reference evidence="11 12" key="1">
    <citation type="submission" date="2015-03" db="EMBL/GenBank/DDBJ databases">
        <authorList>
            <person name="Krishnan R."/>
            <person name="Midha S."/>
            <person name="Patil P.B."/>
            <person name="Rameshkumar N."/>
        </authorList>
    </citation>
    <scope>NUCLEOTIDE SEQUENCE [LARGE SCALE GENOMIC DNA]</scope>
    <source>
        <strain evidence="11 12">L1E11</strain>
    </source>
</reference>
<dbReference type="InterPro" id="IPR012675">
    <property type="entry name" value="Beta-grasp_dom_sf"/>
</dbReference>
<keyword evidence="6" id="KW-0408">Iron</keyword>
<keyword evidence="4" id="KW-0479">Metal-binding</keyword>
<dbReference type="SUPFAM" id="SSF54292">
    <property type="entry name" value="2Fe-2S ferredoxin-like"/>
    <property type="match status" value="1"/>
</dbReference>
<dbReference type="PROSITE" id="PS51085">
    <property type="entry name" value="2FE2S_FER_2"/>
    <property type="match status" value="1"/>
</dbReference>
<evidence type="ECO:0000313" key="11">
    <source>
        <dbReference type="EMBL" id="PXF30767.1"/>
    </source>
</evidence>
<dbReference type="InterPro" id="IPR005303">
    <property type="entry name" value="MOCOS_middle"/>
</dbReference>
<feature type="domain" description="MOSC" evidence="10">
    <location>
        <begin position="104"/>
        <end position="243"/>
    </location>
</feature>
<evidence type="ECO:0000256" key="8">
    <source>
        <dbReference type="ARBA" id="ARBA00034078"/>
    </source>
</evidence>
<feature type="domain" description="2Fe-2S ferredoxin-type" evidence="9">
    <location>
        <begin position="268"/>
        <end position="360"/>
    </location>
</feature>
<keyword evidence="12" id="KW-1185">Reference proteome</keyword>
<dbReference type="PANTHER" id="PTHR43112">
    <property type="entry name" value="FERREDOXIN"/>
    <property type="match status" value="1"/>
</dbReference>
<sequence length="360" mass="40410">MSHAWVEPEGLAWDRRWVVVEPGGRFITARTHPRLALLRCHILQQGLLLRAPDMEDLHLHIPDFINEYQPISIWKSELQGQLTLRAADEWLSRWLGQPVALRYQGVDSFREIKQTGFPVSFADGYPLLLTSEASLAYLQERCPEVIPMQRFRSNLVVEGGLPFIEDSWTEIRIGEVRFAVVKPCSRCVFTTLDVDSQQFSAAVEPLSTLQTFRQDDDGEVYFGMNLIPLNSGSVLKGDQVEVLSSTRVKAYPLRPRQTGVDVQPAASKQVKVRLHDHRLDSVREFEASSSRTLLEQAEDNGVSLPYSCRAGLCGSCRVRVRKGQVVSRSQAPLSAEEIAEGVVLACCSYALDDVELTLDN</sequence>
<dbReference type="Pfam" id="PF00111">
    <property type="entry name" value="Fer2"/>
    <property type="match status" value="1"/>
</dbReference>
<dbReference type="Proteomes" id="UP000248090">
    <property type="component" value="Unassembled WGS sequence"/>
</dbReference>
<evidence type="ECO:0000256" key="5">
    <source>
        <dbReference type="ARBA" id="ARBA00022982"/>
    </source>
</evidence>
<evidence type="ECO:0000256" key="4">
    <source>
        <dbReference type="ARBA" id="ARBA00022723"/>
    </source>
</evidence>
<name>A0ABX5LX61_9GAMM</name>
<dbReference type="InterPro" id="IPR011037">
    <property type="entry name" value="Pyrv_Knase-like_insert_dom_sf"/>
</dbReference>
<keyword evidence="7" id="KW-0411">Iron-sulfur</keyword>
<comment type="caution">
    <text evidence="11">The sequence shown here is derived from an EMBL/GenBank/DDBJ whole genome shotgun (WGS) entry which is preliminary data.</text>
</comment>
<evidence type="ECO:0000313" key="12">
    <source>
        <dbReference type="Proteomes" id="UP000248090"/>
    </source>
</evidence>
<dbReference type="Pfam" id="PF03476">
    <property type="entry name" value="MOSC_N"/>
    <property type="match status" value="1"/>
</dbReference>
<gene>
    <name evidence="11" type="ORF">WH50_13490</name>
</gene>
<evidence type="ECO:0000256" key="7">
    <source>
        <dbReference type="ARBA" id="ARBA00023014"/>
    </source>
</evidence>
<evidence type="ECO:0000256" key="3">
    <source>
        <dbReference type="ARBA" id="ARBA00022714"/>
    </source>
</evidence>
<dbReference type="CDD" id="cd00207">
    <property type="entry name" value="fer2"/>
    <property type="match status" value="1"/>
</dbReference>
<keyword evidence="3" id="KW-0001">2Fe-2S</keyword>
<dbReference type="Gene3D" id="3.10.20.30">
    <property type="match status" value="1"/>
</dbReference>
<dbReference type="SUPFAM" id="SSF141673">
    <property type="entry name" value="MOSC N-terminal domain-like"/>
    <property type="match status" value="1"/>
</dbReference>
<evidence type="ECO:0008006" key="13">
    <source>
        <dbReference type="Google" id="ProtNLM"/>
    </source>
</evidence>
<evidence type="ECO:0000256" key="2">
    <source>
        <dbReference type="ARBA" id="ARBA00022448"/>
    </source>
</evidence>
<evidence type="ECO:0000256" key="6">
    <source>
        <dbReference type="ARBA" id="ARBA00023004"/>
    </source>
</evidence>
<proteinExistence type="inferred from homology"/>
<dbReference type="InterPro" id="IPR001041">
    <property type="entry name" value="2Fe-2S_ferredoxin-type"/>
</dbReference>
<keyword evidence="5" id="KW-0249">Electron transport</keyword>
<evidence type="ECO:0000256" key="1">
    <source>
        <dbReference type="ARBA" id="ARBA00007874"/>
    </source>
</evidence>
<comment type="cofactor">
    <cofactor evidence="8">
        <name>[2Fe-2S] cluster</name>
        <dbReference type="ChEBI" id="CHEBI:190135"/>
    </cofactor>
</comment>
<dbReference type="PROSITE" id="PS00197">
    <property type="entry name" value="2FE2S_FER_1"/>
    <property type="match status" value="1"/>
</dbReference>
<protein>
    <recommendedName>
        <fullName evidence="13">MOSC domain-containing protein</fullName>
    </recommendedName>
</protein>
<evidence type="ECO:0000259" key="9">
    <source>
        <dbReference type="PROSITE" id="PS51085"/>
    </source>
</evidence>
<dbReference type="InterPro" id="IPR036010">
    <property type="entry name" value="2Fe-2S_ferredoxin-like_sf"/>
</dbReference>
<dbReference type="EMBL" id="LAPT01000065">
    <property type="protein sequence ID" value="PXF30767.1"/>
    <property type="molecule type" value="Genomic_DNA"/>
</dbReference>
<keyword evidence="2" id="KW-0813">Transport</keyword>
<evidence type="ECO:0000259" key="10">
    <source>
        <dbReference type="PROSITE" id="PS51340"/>
    </source>
</evidence>
<dbReference type="PANTHER" id="PTHR43112:SF10">
    <property type="entry name" value="FERREDOXIN C 2, CHLOROPLASTIC"/>
    <property type="match status" value="1"/>
</dbReference>
<dbReference type="Pfam" id="PF03473">
    <property type="entry name" value="MOSC"/>
    <property type="match status" value="1"/>
</dbReference>
<organism evidence="11 12">
    <name type="scientific">Pokkaliibacter plantistimulans</name>
    <dbReference type="NCBI Taxonomy" id="1635171"/>
    <lineage>
        <taxon>Bacteria</taxon>
        <taxon>Pseudomonadati</taxon>
        <taxon>Pseudomonadota</taxon>
        <taxon>Gammaproteobacteria</taxon>
        <taxon>Oceanospirillales</taxon>
        <taxon>Balneatrichaceae</taxon>
        <taxon>Pokkaliibacter</taxon>
    </lineage>
</organism>
<dbReference type="InterPro" id="IPR005302">
    <property type="entry name" value="MoCF_Sase_C"/>
</dbReference>